<evidence type="ECO:0000256" key="14">
    <source>
        <dbReference type="SAM" id="Phobius"/>
    </source>
</evidence>
<keyword evidence="7 14" id="KW-0812">Transmembrane</keyword>
<dbReference type="InterPro" id="IPR004358">
    <property type="entry name" value="Sig_transdc_His_kin-like_C"/>
</dbReference>
<evidence type="ECO:0000256" key="6">
    <source>
        <dbReference type="ARBA" id="ARBA00022679"/>
    </source>
</evidence>
<dbReference type="OrthoDB" id="9780718at2"/>
<dbReference type="GO" id="GO:0005886">
    <property type="term" value="C:plasma membrane"/>
    <property type="evidence" value="ECO:0007669"/>
    <property type="project" value="UniProtKB-SubCell"/>
</dbReference>
<evidence type="ECO:0000256" key="3">
    <source>
        <dbReference type="ARBA" id="ARBA00012438"/>
    </source>
</evidence>
<dbReference type="EMBL" id="RJVG01000004">
    <property type="protein sequence ID" value="ROR28482.1"/>
    <property type="molecule type" value="Genomic_DNA"/>
</dbReference>
<evidence type="ECO:0000256" key="9">
    <source>
        <dbReference type="ARBA" id="ARBA00022777"/>
    </source>
</evidence>
<dbReference type="InterPro" id="IPR036890">
    <property type="entry name" value="HATPase_C_sf"/>
</dbReference>
<evidence type="ECO:0000256" key="5">
    <source>
        <dbReference type="ARBA" id="ARBA00022553"/>
    </source>
</evidence>
<dbReference type="SMART" id="SM00387">
    <property type="entry name" value="HATPase_c"/>
    <property type="match status" value="1"/>
</dbReference>
<keyword evidence="4" id="KW-1003">Cell membrane</keyword>
<comment type="catalytic activity">
    <reaction evidence="1">
        <text>ATP + protein L-histidine = ADP + protein N-phospho-L-histidine.</text>
        <dbReference type="EC" id="2.7.13.3"/>
    </reaction>
</comment>
<evidence type="ECO:0000313" key="18">
    <source>
        <dbReference type="Proteomes" id="UP000273083"/>
    </source>
</evidence>
<dbReference type="Proteomes" id="UP000273083">
    <property type="component" value="Unassembled WGS sequence"/>
</dbReference>
<feature type="domain" description="HAMP" evidence="16">
    <location>
        <begin position="151"/>
        <end position="203"/>
    </location>
</feature>
<dbReference type="InterPro" id="IPR003660">
    <property type="entry name" value="HAMP_dom"/>
</dbReference>
<evidence type="ECO:0000259" key="15">
    <source>
        <dbReference type="PROSITE" id="PS50109"/>
    </source>
</evidence>
<sequence length="421" mass="47983">MNIKKVILGIIIILLVGSGVVFYVFQDRSKAEIDIVAVNDIAQSLAEEWNSVKDNKLPGLNYELEYVVLDSDNNYVASTKRDLNTDINSAIRNRDTIIEIKSDNKEIGKLIIYNNIDDIWNQYRMYLFAFTEIFILAVGVIGIVYTLYIDRIIFLPFRRLTNFARQVAEGNLDIPLEMDKGNLFGAFTESFDLMREELKKARENERIANQSKKELVASLSHDIKTPVASIMAVAEVMHAKSKNAYEKKQLDVINSKAEQINTLITNMFNATLEELQELKVSVTEQSSRLIYDLIKNADYNNHVTCFSISECIVLLDELRLAQVIDNVISNSYKYACTSIDISTYIKENYLFIDFKDFGSGVLEDEKPLIFNKFYRAKNSEGKNGTGLGLYISKYLMNQMSGDIECENVDDGFIVRIKLLIA</sequence>
<proteinExistence type="predicted"/>
<keyword evidence="13 14" id="KW-0472">Membrane</keyword>
<evidence type="ECO:0000259" key="16">
    <source>
        <dbReference type="PROSITE" id="PS50885"/>
    </source>
</evidence>
<dbReference type="PANTHER" id="PTHR45528">
    <property type="entry name" value="SENSOR HISTIDINE KINASE CPXA"/>
    <property type="match status" value="1"/>
</dbReference>
<keyword evidence="6" id="KW-0808">Transferase</keyword>
<keyword evidence="11 14" id="KW-1133">Transmembrane helix</keyword>
<dbReference type="EC" id="2.7.13.3" evidence="3"/>
<dbReference type="InterPro" id="IPR036097">
    <property type="entry name" value="HisK_dim/P_sf"/>
</dbReference>
<reference evidence="17 18" key="1">
    <citation type="submission" date="2018-11" db="EMBL/GenBank/DDBJ databases">
        <title>Genomic Encyclopedia of Type Strains, Phase IV (KMG-IV): sequencing the most valuable type-strain genomes for metagenomic binning, comparative biology and taxonomic classification.</title>
        <authorList>
            <person name="Goeker M."/>
        </authorList>
    </citation>
    <scope>NUCLEOTIDE SEQUENCE [LARGE SCALE GENOMIC DNA]</scope>
    <source>
        <strain evidence="17 18">DSM 26537</strain>
    </source>
</reference>
<evidence type="ECO:0000256" key="10">
    <source>
        <dbReference type="ARBA" id="ARBA00022840"/>
    </source>
</evidence>
<dbReference type="SUPFAM" id="SSF47384">
    <property type="entry name" value="Homodimeric domain of signal transducing histidine kinase"/>
    <property type="match status" value="1"/>
</dbReference>
<feature type="domain" description="Histidine kinase" evidence="15">
    <location>
        <begin position="218"/>
        <end position="421"/>
    </location>
</feature>
<evidence type="ECO:0000256" key="8">
    <source>
        <dbReference type="ARBA" id="ARBA00022741"/>
    </source>
</evidence>
<evidence type="ECO:0000256" key="12">
    <source>
        <dbReference type="ARBA" id="ARBA00023012"/>
    </source>
</evidence>
<dbReference type="PANTHER" id="PTHR45528:SF1">
    <property type="entry name" value="SENSOR HISTIDINE KINASE CPXA"/>
    <property type="match status" value="1"/>
</dbReference>
<dbReference type="PRINTS" id="PR00344">
    <property type="entry name" value="BCTRLSENSOR"/>
</dbReference>
<comment type="caution">
    <text evidence="17">The sequence shown here is derived from an EMBL/GenBank/DDBJ whole genome shotgun (WGS) entry which is preliminary data.</text>
</comment>
<dbReference type="SUPFAM" id="SSF158472">
    <property type="entry name" value="HAMP domain-like"/>
    <property type="match status" value="1"/>
</dbReference>
<organism evidence="17 18">
    <name type="scientific">Mobilisporobacter senegalensis</name>
    <dbReference type="NCBI Taxonomy" id="1329262"/>
    <lineage>
        <taxon>Bacteria</taxon>
        <taxon>Bacillati</taxon>
        <taxon>Bacillota</taxon>
        <taxon>Clostridia</taxon>
        <taxon>Lachnospirales</taxon>
        <taxon>Lachnospiraceae</taxon>
        <taxon>Mobilisporobacter</taxon>
    </lineage>
</organism>
<evidence type="ECO:0000256" key="13">
    <source>
        <dbReference type="ARBA" id="ARBA00023136"/>
    </source>
</evidence>
<keyword evidence="9" id="KW-0418">Kinase</keyword>
<dbReference type="CDD" id="cd06225">
    <property type="entry name" value="HAMP"/>
    <property type="match status" value="1"/>
</dbReference>
<dbReference type="Gene3D" id="1.10.287.130">
    <property type="match status" value="1"/>
</dbReference>
<dbReference type="CDD" id="cd00075">
    <property type="entry name" value="HATPase"/>
    <property type="match status" value="1"/>
</dbReference>
<feature type="transmembrane region" description="Helical" evidence="14">
    <location>
        <begin position="126"/>
        <end position="148"/>
    </location>
</feature>
<comment type="subcellular location">
    <subcellularLocation>
        <location evidence="2">Cell membrane</location>
        <topology evidence="2">Multi-pass membrane protein</topology>
    </subcellularLocation>
</comment>
<dbReference type="InterPro" id="IPR003661">
    <property type="entry name" value="HisK_dim/P_dom"/>
</dbReference>
<keyword evidence="18" id="KW-1185">Reference proteome</keyword>
<dbReference type="CDD" id="cd00082">
    <property type="entry name" value="HisKA"/>
    <property type="match status" value="1"/>
</dbReference>
<dbReference type="PROSITE" id="PS50885">
    <property type="entry name" value="HAMP"/>
    <property type="match status" value="1"/>
</dbReference>
<evidence type="ECO:0000313" key="17">
    <source>
        <dbReference type="EMBL" id="ROR28482.1"/>
    </source>
</evidence>
<feature type="transmembrane region" description="Helical" evidence="14">
    <location>
        <begin position="6"/>
        <end position="25"/>
    </location>
</feature>
<keyword evidence="5" id="KW-0597">Phosphoprotein</keyword>
<dbReference type="SUPFAM" id="SSF55874">
    <property type="entry name" value="ATPase domain of HSP90 chaperone/DNA topoisomerase II/histidine kinase"/>
    <property type="match status" value="1"/>
</dbReference>
<name>A0A3N1XTI9_9FIRM</name>
<evidence type="ECO:0000256" key="1">
    <source>
        <dbReference type="ARBA" id="ARBA00000085"/>
    </source>
</evidence>
<protein>
    <recommendedName>
        <fullName evidence="3">histidine kinase</fullName>
        <ecNumber evidence="3">2.7.13.3</ecNumber>
    </recommendedName>
</protein>
<dbReference type="InterPro" id="IPR003594">
    <property type="entry name" value="HATPase_dom"/>
</dbReference>
<gene>
    <name evidence="17" type="ORF">EDD66_10464</name>
</gene>
<dbReference type="Gene3D" id="6.10.340.10">
    <property type="match status" value="1"/>
</dbReference>
<evidence type="ECO:0000256" key="11">
    <source>
        <dbReference type="ARBA" id="ARBA00022989"/>
    </source>
</evidence>
<dbReference type="SMART" id="SM00304">
    <property type="entry name" value="HAMP"/>
    <property type="match status" value="1"/>
</dbReference>
<keyword evidence="10" id="KW-0067">ATP-binding</keyword>
<dbReference type="GO" id="GO:0000155">
    <property type="term" value="F:phosphorelay sensor kinase activity"/>
    <property type="evidence" value="ECO:0007669"/>
    <property type="project" value="InterPro"/>
</dbReference>
<dbReference type="Gene3D" id="3.30.565.10">
    <property type="entry name" value="Histidine kinase-like ATPase, C-terminal domain"/>
    <property type="match status" value="1"/>
</dbReference>
<dbReference type="InterPro" id="IPR050398">
    <property type="entry name" value="HssS/ArlS-like"/>
</dbReference>
<dbReference type="RefSeq" id="WP_123608990.1">
    <property type="nucleotide sequence ID" value="NZ_RJVG01000004.1"/>
</dbReference>
<dbReference type="InterPro" id="IPR005467">
    <property type="entry name" value="His_kinase_dom"/>
</dbReference>
<dbReference type="PROSITE" id="PS50109">
    <property type="entry name" value="HIS_KIN"/>
    <property type="match status" value="1"/>
</dbReference>
<evidence type="ECO:0000256" key="7">
    <source>
        <dbReference type="ARBA" id="ARBA00022692"/>
    </source>
</evidence>
<keyword evidence="12" id="KW-0902">Two-component regulatory system</keyword>
<keyword evidence="8" id="KW-0547">Nucleotide-binding</keyword>
<dbReference type="SMART" id="SM00388">
    <property type="entry name" value="HisKA"/>
    <property type="match status" value="1"/>
</dbReference>
<evidence type="ECO:0000256" key="2">
    <source>
        <dbReference type="ARBA" id="ARBA00004651"/>
    </source>
</evidence>
<accession>A0A3N1XTI9</accession>
<dbReference type="Pfam" id="PF00512">
    <property type="entry name" value="HisKA"/>
    <property type="match status" value="1"/>
</dbReference>
<dbReference type="GO" id="GO:0005524">
    <property type="term" value="F:ATP binding"/>
    <property type="evidence" value="ECO:0007669"/>
    <property type="project" value="UniProtKB-KW"/>
</dbReference>
<dbReference type="Pfam" id="PF02518">
    <property type="entry name" value="HATPase_c"/>
    <property type="match status" value="1"/>
</dbReference>
<dbReference type="AlphaFoldDB" id="A0A3N1XTI9"/>
<evidence type="ECO:0000256" key="4">
    <source>
        <dbReference type="ARBA" id="ARBA00022475"/>
    </source>
</evidence>